<proteinExistence type="predicted"/>
<name>A0A016VII9_9BILA</name>
<dbReference type="AlphaFoldDB" id="A0A016VII9"/>
<protein>
    <submittedName>
        <fullName evidence="2">Uncharacterized protein</fullName>
    </submittedName>
</protein>
<reference evidence="3" key="1">
    <citation type="journal article" date="2015" name="Nat. Genet.">
        <title>The genome and transcriptome of the zoonotic hookworm Ancylostoma ceylanicum identify infection-specific gene families.</title>
        <authorList>
            <person name="Schwarz E.M."/>
            <person name="Hu Y."/>
            <person name="Antoshechkin I."/>
            <person name="Miller M.M."/>
            <person name="Sternberg P.W."/>
            <person name="Aroian R.V."/>
        </authorList>
    </citation>
    <scope>NUCLEOTIDE SEQUENCE</scope>
    <source>
        <strain evidence="3">HY135</strain>
    </source>
</reference>
<accession>A0A016VII9</accession>
<feature type="region of interest" description="Disordered" evidence="1">
    <location>
        <begin position="1"/>
        <end position="20"/>
    </location>
</feature>
<dbReference type="EMBL" id="JARK01001345">
    <property type="protein sequence ID" value="EYC27250.1"/>
    <property type="molecule type" value="Genomic_DNA"/>
</dbReference>
<gene>
    <name evidence="2" type="primary">Acey_s0009.g608</name>
    <name evidence="2" type="ORF">Y032_0009g608</name>
</gene>
<evidence type="ECO:0000313" key="2">
    <source>
        <dbReference type="EMBL" id="EYC27250.1"/>
    </source>
</evidence>
<evidence type="ECO:0000313" key="3">
    <source>
        <dbReference type="Proteomes" id="UP000024635"/>
    </source>
</evidence>
<keyword evidence="3" id="KW-1185">Reference proteome</keyword>
<dbReference type="Proteomes" id="UP000024635">
    <property type="component" value="Unassembled WGS sequence"/>
</dbReference>
<evidence type="ECO:0000256" key="1">
    <source>
        <dbReference type="SAM" id="MobiDB-lite"/>
    </source>
</evidence>
<sequence>MPGYRSHGAKGAPAPSAAENTQIRDYQWRRVVLAGSSVKNAMDVGPPIRKVSWSHYCGNPKDVGLPMEKIEAAFSIMGNPFVRRVRRSSIAYKRLCHGFAYQCASAQQCGKHPDTVKKCCDYTGE</sequence>
<comment type="caution">
    <text evidence="2">The sequence shown here is derived from an EMBL/GenBank/DDBJ whole genome shotgun (WGS) entry which is preliminary data.</text>
</comment>
<organism evidence="2 3">
    <name type="scientific">Ancylostoma ceylanicum</name>
    <dbReference type="NCBI Taxonomy" id="53326"/>
    <lineage>
        <taxon>Eukaryota</taxon>
        <taxon>Metazoa</taxon>
        <taxon>Ecdysozoa</taxon>
        <taxon>Nematoda</taxon>
        <taxon>Chromadorea</taxon>
        <taxon>Rhabditida</taxon>
        <taxon>Rhabditina</taxon>
        <taxon>Rhabditomorpha</taxon>
        <taxon>Strongyloidea</taxon>
        <taxon>Ancylostomatidae</taxon>
        <taxon>Ancylostomatinae</taxon>
        <taxon>Ancylostoma</taxon>
    </lineage>
</organism>